<dbReference type="InterPro" id="IPR029058">
    <property type="entry name" value="AB_hydrolase_fold"/>
</dbReference>
<feature type="transmembrane region" description="Helical" evidence="1">
    <location>
        <begin position="38"/>
        <end position="59"/>
    </location>
</feature>
<dbReference type="Gene3D" id="3.40.50.1820">
    <property type="entry name" value="alpha/beta hydrolase"/>
    <property type="match status" value="1"/>
</dbReference>
<dbReference type="PANTHER" id="PTHR48098:SF1">
    <property type="entry name" value="DIACYLGLYCEROL ACYLTRANSFERASE_MYCOLYLTRANSFERASE AG85A"/>
    <property type="match status" value="1"/>
</dbReference>
<proteinExistence type="predicted"/>
<dbReference type="Proteomes" id="UP000565572">
    <property type="component" value="Unassembled WGS sequence"/>
</dbReference>
<dbReference type="RefSeq" id="WP_183337163.1">
    <property type="nucleotide sequence ID" value="NZ_JACHZG010000001.1"/>
</dbReference>
<dbReference type="GO" id="GO:0016747">
    <property type="term" value="F:acyltransferase activity, transferring groups other than amino-acyl groups"/>
    <property type="evidence" value="ECO:0007669"/>
    <property type="project" value="TreeGrafter"/>
</dbReference>
<sequence>MSLTGLPLLLLVGAATLVAPVVTGLVWRTGRHRRLGVLGRVAAVLGCQALAVSTTFLAVNRDFVFYSSWGDLLGTSAPTPAIETQNLVRPGQGTVDVVQVHGPASGVDAPVLVWRPPQYDQPAYAHTKFPVLMVLPGQPSSPAVMFAHFGFGAAATAAIDAHLVKPFVAVFPPLMTNPPRDTECTDVPGGPKAETWLSHDVRDAVLQHARVDTSASSWSVAGYSTGAFCAVKLVLAHPKLFTDAAGFGGYYQPITDHTTGNLFGGSRIRYDENSPLWLYGRTGLASDHRLLLITSQGDPDSYGETEKMLAATRGDPGVSSLVFSTGGHNYRNYAGSVPAVLRWLGQGQAAFAP</sequence>
<feature type="transmembrane region" description="Helical" evidence="1">
    <location>
        <begin position="6"/>
        <end position="26"/>
    </location>
</feature>
<keyword evidence="2" id="KW-0378">Hydrolase</keyword>
<dbReference type="SUPFAM" id="SSF53474">
    <property type="entry name" value="alpha/beta-Hydrolases"/>
    <property type="match status" value="1"/>
</dbReference>
<keyword evidence="1" id="KW-1133">Transmembrane helix</keyword>
<reference evidence="2 3" key="1">
    <citation type="submission" date="2020-08" db="EMBL/GenBank/DDBJ databases">
        <title>Sequencing the genomes of 1000 actinobacteria strains.</title>
        <authorList>
            <person name="Klenk H.-P."/>
        </authorList>
    </citation>
    <scope>NUCLEOTIDE SEQUENCE [LARGE SCALE GENOMIC DNA]</scope>
    <source>
        <strain evidence="2 3">DSM 11053</strain>
    </source>
</reference>
<dbReference type="PANTHER" id="PTHR48098">
    <property type="entry name" value="ENTEROCHELIN ESTERASE-RELATED"/>
    <property type="match status" value="1"/>
</dbReference>
<dbReference type="GO" id="GO:0016787">
    <property type="term" value="F:hydrolase activity"/>
    <property type="evidence" value="ECO:0007669"/>
    <property type="project" value="UniProtKB-KW"/>
</dbReference>
<dbReference type="InterPro" id="IPR000801">
    <property type="entry name" value="Esterase-like"/>
</dbReference>
<accession>A0A7W5JU91</accession>
<protein>
    <submittedName>
        <fullName evidence="2">S-formylglutathione hydrolase FrmB</fullName>
    </submittedName>
</protein>
<dbReference type="AlphaFoldDB" id="A0A7W5JU91"/>
<dbReference type="EMBL" id="JACHZG010000001">
    <property type="protein sequence ID" value="MBB3326171.1"/>
    <property type="molecule type" value="Genomic_DNA"/>
</dbReference>
<keyword evidence="1" id="KW-0472">Membrane</keyword>
<keyword evidence="1" id="KW-0812">Transmembrane</keyword>
<evidence type="ECO:0000256" key="1">
    <source>
        <dbReference type="SAM" id="Phobius"/>
    </source>
</evidence>
<dbReference type="Pfam" id="PF00756">
    <property type="entry name" value="Esterase"/>
    <property type="match status" value="1"/>
</dbReference>
<comment type="caution">
    <text evidence="2">The sequence shown here is derived from an EMBL/GenBank/DDBJ whole genome shotgun (WGS) entry which is preliminary data.</text>
</comment>
<gene>
    <name evidence="2" type="ORF">FHX39_001115</name>
</gene>
<evidence type="ECO:0000313" key="2">
    <source>
        <dbReference type="EMBL" id="MBB3326171.1"/>
    </source>
</evidence>
<dbReference type="InterPro" id="IPR050583">
    <property type="entry name" value="Mycobacterial_A85_antigen"/>
</dbReference>
<keyword evidence="3" id="KW-1185">Reference proteome</keyword>
<evidence type="ECO:0000313" key="3">
    <source>
        <dbReference type="Proteomes" id="UP000565572"/>
    </source>
</evidence>
<name>A0A7W5JU91_9ACTN</name>
<organism evidence="2 3">
    <name type="scientific">Microlunatus antarcticus</name>
    <dbReference type="NCBI Taxonomy" id="53388"/>
    <lineage>
        <taxon>Bacteria</taxon>
        <taxon>Bacillati</taxon>
        <taxon>Actinomycetota</taxon>
        <taxon>Actinomycetes</taxon>
        <taxon>Propionibacteriales</taxon>
        <taxon>Propionibacteriaceae</taxon>
        <taxon>Microlunatus</taxon>
    </lineage>
</organism>